<dbReference type="Gene3D" id="1.20.1280.50">
    <property type="match status" value="1"/>
</dbReference>
<keyword evidence="3" id="KW-1185">Reference proteome</keyword>
<dbReference type="GeneID" id="36573679"/>
<proteinExistence type="predicted"/>
<dbReference type="Proteomes" id="UP000241818">
    <property type="component" value="Unassembled WGS sequence"/>
</dbReference>
<dbReference type="EMBL" id="KZ679010">
    <property type="protein sequence ID" value="PSS20338.1"/>
    <property type="molecule type" value="Genomic_DNA"/>
</dbReference>
<dbReference type="RefSeq" id="XP_024721608.1">
    <property type="nucleotide sequence ID" value="XM_024865598.1"/>
</dbReference>
<feature type="region of interest" description="Disordered" evidence="1">
    <location>
        <begin position="1"/>
        <end position="34"/>
    </location>
</feature>
<feature type="region of interest" description="Disordered" evidence="1">
    <location>
        <begin position="432"/>
        <end position="451"/>
    </location>
</feature>
<feature type="compositionally biased region" description="Acidic residues" evidence="1">
    <location>
        <begin position="433"/>
        <end position="443"/>
    </location>
</feature>
<dbReference type="STRING" id="857342.A0A2T3B3Z1"/>
<name>A0A2T3B3Z1_AMORE</name>
<gene>
    <name evidence="2" type="ORF">M430DRAFT_27392</name>
</gene>
<accession>A0A2T3B3Z1</accession>
<sequence>MEGYAFTNPQGGPSERTFTTPISRNSLEQPLSTTSTSEFSICGASSGAMDEISYPATIQILPNELLSNIFGFLDGPPPSALALYDEPTFELTHAEVADLKAVSLVSQRWRHAILPILFRHTRFIVPEPKIHRPALSQAIQPFLHFASKNSLHKVITSFTLLVHDKKVKDNPDGLYRLDGFAAFWEALFGTIDPAELLIVAPAEALGALTSCHIDMEDSWTFDCPCHYLRLQRPPLLRDSIEPEAASSFASGSSAVFQIRPWSSLLLNEGSFIKAYSTYEFWLRRPPSILPDLVGADDMEGNTYGAYISPTIRDMSYIGIFPMASHFATLTGHCPRLDRLYVQLVPRNGILDNREKMAQVEAEDLWMERNSCYAILIRELFSTPPQLNYRYLKIFESGDAADKDAWDMAVAYIKRSRNGWQAVEDGVFVKDPEDVVPEPAEGEADQSTLSVC</sequence>
<organism evidence="2 3">
    <name type="scientific">Amorphotheca resinae ATCC 22711</name>
    <dbReference type="NCBI Taxonomy" id="857342"/>
    <lineage>
        <taxon>Eukaryota</taxon>
        <taxon>Fungi</taxon>
        <taxon>Dikarya</taxon>
        <taxon>Ascomycota</taxon>
        <taxon>Pezizomycotina</taxon>
        <taxon>Leotiomycetes</taxon>
        <taxon>Helotiales</taxon>
        <taxon>Amorphothecaceae</taxon>
        <taxon>Amorphotheca</taxon>
    </lineage>
</organism>
<feature type="compositionally biased region" description="Polar residues" evidence="1">
    <location>
        <begin position="7"/>
        <end position="34"/>
    </location>
</feature>
<evidence type="ECO:0000313" key="3">
    <source>
        <dbReference type="Proteomes" id="UP000241818"/>
    </source>
</evidence>
<reference evidence="2 3" key="1">
    <citation type="journal article" date="2018" name="New Phytol.">
        <title>Comparative genomics and transcriptomics depict ericoid mycorrhizal fungi as versatile saprotrophs and plant mutualists.</title>
        <authorList>
            <person name="Martino E."/>
            <person name="Morin E."/>
            <person name="Grelet G.A."/>
            <person name="Kuo A."/>
            <person name="Kohler A."/>
            <person name="Daghino S."/>
            <person name="Barry K.W."/>
            <person name="Cichocki N."/>
            <person name="Clum A."/>
            <person name="Dockter R.B."/>
            <person name="Hainaut M."/>
            <person name="Kuo R.C."/>
            <person name="LaButti K."/>
            <person name="Lindahl B.D."/>
            <person name="Lindquist E.A."/>
            <person name="Lipzen A."/>
            <person name="Khouja H.R."/>
            <person name="Magnuson J."/>
            <person name="Murat C."/>
            <person name="Ohm R.A."/>
            <person name="Singer S.W."/>
            <person name="Spatafora J.W."/>
            <person name="Wang M."/>
            <person name="Veneault-Fourrey C."/>
            <person name="Henrissat B."/>
            <person name="Grigoriev I.V."/>
            <person name="Martin F.M."/>
            <person name="Perotto S."/>
        </authorList>
    </citation>
    <scope>NUCLEOTIDE SEQUENCE [LARGE SCALE GENOMIC DNA]</scope>
    <source>
        <strain evidence="2 3">ATCC 22711</strain>
    </source>
</reference>
<evidence type="ECO:0008006" key="4">
    <source>
        <dbReference type="Google" id="ProtNLM"/>
    </source>
</evidence>
<dbReference type="AlphaFoldDB" id="A0A2T3B3Z1"/>
<dbReference type="OrthoDB" id="5296720at2759"/>
<evidence type="ECO:0000313" key="2">
    <source>
        <dbReference type="EMBL" id="PSS20338.1"/>
    </source>
</evidence>
<protein>
    <recommendedName>
        <fullName evidence="4">F-box domain-containing protein</fullName>
    </recommendedName>
</protein>
<dbReference type="InParanoid" id="A0A2T3B3Z1"/>
<evidence type="ECO:0000256" key="1">
    <source>
        <dbReference type="SAM" id="MobiDB-lite"/>
    </source>
</evidence>